<accession>J4V5Q8</accession>
<gene>
    <name evidence="1" type="ORF">NT02SARS_0599</name>
</gene>
<dbReference type="EMBL" id="JH611164">
    <property type="protein sequence ID" value="EJP73782.1"/>
    <property type="molecule type" value="Genomic_DNA"/>
</dbReference>
<dbReference type="GO" id="GO:0005506">
    <property type="term" value="F:iron ion binding"/>
    <property type="evidence" value="ECO:0007669"/>
    <property type="project" value="UniProtKB-ARBA"/>
</dbReference>
<protein>
    <submittedName>
        <fullName evidence="1">Phytanoyl-CoA dioxygenase</fullName>
    </submittedName>
</protein>
<dbReference type="Gene3D" id="2.60.120.620">
    <property type="entry name" value="q2cbj1_9rhob like domain"/>
    <property type="match status" value="1"/>
</dbReference>
<sequence>MIDASRSIKACAAFYGDEADAMEAYLKAGEKRALELDNRGPIVFDEDGKLCSSIREAYSKYGFYVFENVIDDEELKDIEDDLKHLRTQFPTGPESLTNANGEPAMNADSKSLTLVWSKPLGDPLGGTELANGRHQIKMFEPEAATDAPPAVPLILLGSLQFSDACLRTYAHPELLKVAENIHGKDFAPFNEALFIKEPGIGAAVSWHQDGVTHWDNPDFDEDIHGFNFMVQVYGSTAVNGVWVVPGTHKVGKIDIKELVAEAGSERLEGAVPIVCNPGDAIICNRQLLHGSFPNCGYEQRVTVNFGFHRRSSVLGTQGGGIHSESQVFTEEIIQRRARSIGYAIDARKQKYTSETPYSYEPFESTNTSFVWNEEARKDLKDYNLEDLSI</sequence>
<evidence type="ECO:0000313" key="2">
    <source>
        <dbReference type="Proteomes" id="UP000010116"/>
    </source>
</evidence>
<name>J4V5Q8_9GAMM</name>
<reference evidence="1 2" key="1">
    <citation type="journal article" date="2012" name="ISME J.">
        <title>Genomic insights to SAR86, an abundant and uncultivated marine bacterial lineage.</title>
        <authorList>
            <person name="Dupont C.L."/>
            <person name="Rusch D.B."/>
            <person name="Yooseph S."/>
            <person name="Lombardo M.J."/>
            <person name="Richter R.A."/>
            <person name="Valas R."/>
            <person name="Novotny M."/>
            <person name="Yee-Greenbaum J."/>
            <person name="Selengut J.D."/>
            <person name="Haft D.H."/>
            <person name="Halpern A.L."/>
            <person name="Lasken R.S."/>
            <person name="Nealson K."/>
            <person name="Friedman R."/>
            <person name="Venter J.C."/>
        </authorList>
    </citation>
    <scope>NUCLEOTIDE SEQUENCE [LARGE SCALE GENOMIC DNA]</scope>
</reference>
<dbReference type="InterPro" id="IPR008775">
    <property type="entry name" value="Phytyl_CoA_dOase-like"/>
</dbReference>
<keyword evidence="1" id="KW-0560">Oxidoreductase</keyword>
<dbReference type="Proteomes" id="UP000010116">
    <property type="component" value="Unassembled WGS sequence"/>
</dbReference>
<dbReference type="PANTHER" id="PTHR20883:SF46">
    <property type="entry name" value="PHYTANOYL-COA HYDROXYLASE"/>
    <property type="match status" value="1"/>
</dbReference>
<dbReference type="SUPFAM" id="SSF51197">
    <property type="entry name" value="Clavaminate synthase-like"/>
    <property type="match status" value="1"/>
</dbReference>
<dbReference type="Pfam" id="PF05721">
    <property type="entry name" value="PhyH"/>
    <property type="match status" value="1"/>
</dbReference>
<dbReference type="AlphaFoldDB" id="J4V5Q8"/>
<keyword evidence="1" id="KW-0223">Dioxygenase</keyword>
<evidence type="ECO:0000313" key="1">
    <source>
        <dbReference type="EMBL" id="EJP73782.1"/>
    </source>
</evidence>
<dbReference type="HOGENOM" id="CLU_709586_0_0_6"/>
<proteinExistence type="predicted"/>
<dbReference type="PANTHER" id="PTHR20883">
    <property type="entry name" value="PHYTANOYL-COA DIOXYGENASE DOMAIN CONTAINING 1"/>
    <property type="match status" value="1"/>
</dbReference>
<dbReference type="GO" id="GO:0016706">
    <property type="term" value="F:2-oxoglutarate-dependent dioxygenase activity"/>
    <property type="evidence" value="ECO:0007669"/>
    <property type="project" value="UniProtKB-ARBA"/>
</dbReference>
<organism evidence="1 2">
    <name type="scientific">SAR86 cluster bacterium SAR86B</name>
    <dbReference type="NCBI Taxonomy" id="1123867"/>
    <lineage>
        <taxon>Bacteria</taxon>
        <taxon>Pseudomonadati</taxon>
        <taxon>Pseudomonadota</taxon>
        <taxon>Gammaproteobacteria</taxon>
        <taxon>SAR86 cluster</taxon>
    </lineage>
</organism>